<reference evidence="1 2" key="1">
    <citation type="submission" date="2019-03" db="EMBL/GenBank/DDBJ databases">
        <title>This is whole genome sequence of Paenibacillus sp MS74 strain.</title>
        <authorList>
            <person name="Trinh H.N."/>
        </authorList>
    </citation>
    <scope>NUCLEOTIDE SEQUENCE [LARGE SCALE GENOMIC DNA]</scope>
    <source>
        <strain evidence="1 2">MS74</strain>
    </source>
</reference>
<name>A0A4R5K702_9BACL</name>
<dbReference type="RefSeq" id="WP_133236936.1">
    <property type="nucleotide sequence ID" value="NZ_SMRT01000037.1"/>
</dbReference>
<dbReference type="AlphaFoldDB" id="A0A4R5K702"/>
<dbReference type="Proteomes" id="UP000295636">
    <property type="component" value="Unassembled WGS sequence"/>
</dbReference>
<evidence type="ECO:0000313" key="1">
    <source>
        <dbReference type="EMBL" id="TDF89432.1"/>
    </source>
</evidence>
<keyword evidence="2" id="KW-1185">Reference proteome</keyword>
<dbReference type="OrthoDB" id="2969667at2"/>
<sequence>MLEDAVWGIFVAEATGRFPNFFPIAVYTSKERAIEEINALPRDLNYQLLRLPVNRNFAYYNKKTGKLVGMDGVYHEHYHHKDDDNKRDDQ</sequence>
<accession>A0A4R5K702</accession>
<organism evidence="1 2">
    <name type="scientific">Paenibacillus piri</name>
    <dbReference type="NCBI Taxonomy" id="2547395"/>
    <lineage>
        <taxon>Bacteria</taxon>
        <taxon>Bacillati</taxon>
        <taxon>Bacillota</taxon>
        <taxon>Bacilli</taxon>
        <taxon>Bacillales</taxon>
        <taxon>Paenibacillaceae</taxon>
        <taxon>Paenibacillus</taxon>
    </lineage>
</organism>
<proteinExistence type="predicted"/>
<gene>
    <name evidence="1" type="ORF">E1757_34750</name>
</gene>
<dbReference type="EMBL" id="SMRT01000037">
    <property type="protein sequence ID" value="TDF89432.1"/>
    <property type="molecule type" value="Genomic_DNA"/>
</dbReference>
<comment type="caution">
    <text evidence="1">The sequence shown here is derived from an EMBL/GenBank/DDBJ whole genome shotgun (WGS) entry which is preliminary data.</text>
</comment>
<protein>
    <submittedName>
        <fullName evidence="1">Uncharacterized protein</fullName>
    </submittedName>
</protein>
<evidence type="ECO:0000313" key="2">
    <source>
        <dbReference type="Proteomes" id="UP000295636"/>
    </source>
</evidence>